<evidence type="ECO:0000313" key="2">
    <source>
        <dbReference type="EMBL" id="RFS82749.1"/>
    </source>
</evidence>
<proteinExistence type="predicted"/>
<dbReference type="Proteomes" id="UP000262882">
    <property type="component" value="Unassembled WGS sequence"/>
</dbReference>
<keyword evidence="3" id="KW-1185">Reference proteome</keyword>
<organism evidence="2 3">
    <name type="scientific">Actinomadura spongiicola</name>
    <dbReference type="NCBI Taxonomy" id="2303421"/>
    <lineage>
        <taxon>Bacteria</taxon>
        <taxon>Bacillati</taxon>
        <taxon>Actinomycetota</taxon>
        <taxon>Actinomycetes</taxon>
        <taxon>Streptosporangiales</taxon>
        <taxon>Thermomonosporaceae</taxon>
        <taxon>Actinomadura</taxon>
    </lineage>
</organism>
<accession>A0A372GCA1</accession>
<dbReference type="EMBL" id="QVNQ01000008">
    <property type="protein sequence ID" value="RFS82749.1"/>
    <property type="molecule type" value="Genomic_DNA"/>
</dbReference>
<feature type="region of interest" description="Disordered" evidence="1">
    <location>
        <begin position="399"/>
        <end position="418"/>
    </location>
</feature>
<sequence length="885" mass="95503">MSTWDDIQKAIDAGDGELTARLVAALDEPGRRAVAKELPGELKRLRTLTRLGFLEDVHIHALLVAGAGTINGPAAAATWLCRTDLRPRWNIATITTLCRWLCDVTSVRTDEWRADVAHRIAARVQVAEEGGPRWYIAAALVTSAGAAVPVTDGFVVGWAASQIRARTLADDPFLDVLVPKLFEVDGVGAVLSREAVQGAWNMGRERSWSIALVDLARAGRLERTVLLDGCVSRFLRGGTPHTLRWFVQLHDALETTEEEATARVRDYARLLPAAPSIVAELALREVRRVDDLGRLDEPLFEEAAGAVLFRTEKKFVRATLSWLDRTARQRDRVDATLRSVAAVFTSDALDLQERAVRIAVKHASRAGDAVRAQIRDAAEVLPTDLRGTIAAAFGEIATAADPAPEPPGPPPFTPREPPAPIGSPAELVDEYIASVRRETPWRTIERLSGALVEFAYRDLDGTMEALRRAMSDHVPWSLDRDGGSHVYSYTNQQWVELAVCRHVFQQPSLAEDAHRSYLSRDDNAYAYGFWPRMERFLTWRKHEVAFVVGKVPVLLATPTEGSGHVDPDVLVGRLERLEKAGVEPGPADLTQALLRLPRDIDAAVAARAKGLASEAGRAVASWFAEGGLADPDIECRILDQPTHTLPGHRLRFSHHVLAPVETPGHPDVARLCALPEEGWSEEDLRPGGYHLVFWPSVAPSHREIVAAHLVPQLATDEAVDYGCGQGGVLLDLAEADGPTGAATGTILACSLTSRDPRDRADVVEALLAFSGRGHLPAAETGEALGRLAAHGRVVLSRAVKALTSAVDAGAHADVWTTVAAALPHVLPEPGGRAPAGVPDLLALGIRVAETTGARGAIPRVADVAARGGTSRLVKESARLHRTLAT</sequence>
<gene>
    <name evidence="2" type="ORF">D0T12_25265</name>
</gene>
<evidence type="ECO:0000313" key="3">
    <source>
        <dbReference type="Proteomes" id="UP000262882"/>
    </source>
</evidence>
<feature type="compositionally biased region" description="Pro residues" evidence="1">
    <location>
        <begin position="403"/>
        <end position="418"/>
    </location>
</feature>
<dbReference type="RefSeq" id="WP_117402197.1">
    <property type="nucleotide sequence ID" value="NZ_QVNQ01000008.1"/>
</dbReference>
<dbReference type="AlphaFoldDB" id="A0A372GCA1"/>
<dbReference type="OrthoDB" id="3245799at2"/>
<evidence type="ECO:0000256" key="1">
    <source>
        <dbReference type="SAM" id="MobiDB-lite"/>
    </source>
</evidence>
<protein>
    <submittedName>
        <fullName evidence="2">Uncharacterized protein</fullName>
    </submittedName>
</protein>
<reference evidence="2 3" key="1">
    <citation type="submission" date="2018-08" db="EMBL/GenBank/DDBJ databases">
        <title>Actinomadura spongicola sp. nov., isolated from marine sponge Leucetta chagosensis.</title>
        <authorList>
            <person name="Li L."/>
            <person name="Lin H.W."/>
        </authorList>
    </citation>
    <scope>NUCLEOTIDE SEQUENCE [LARGE SCALE GENOMIC DNA]</scope>
    <source>
        <strain evidence="2 3">LHW52907</strain>
    </source>
</reference>
<name>A0A372GCA1_9ACTN</name>
<comment type="caution">
    <text evidence="2">The sequence shown here is derived from an EMBL/GenBank/DDBJ whole genome shotgun (WGS) entry which is preliminary data.</text>
</comment>